<proteinExistence type="inferred from homology"/>
<evidence type="ECO:0000256" key="4">
    <source>
        <dbReference type="ARBA" id="ARBA00022618"/>
    </source>
</evidence>
<sequence length="138" mass="16346">MNSRLKFGYHVLAVSTCQLQQQSEYVTSKSNQLSETQRKLDEAEENLRELRAQEADRENMGVISRQFHDQVTHVRSLEKENRSLSQELKHYKELYQNIEILREQKSALQSELSRMDQLRERLGELEVENALLKKEKVQ</sequence>
<dbReference type="PANTHER" id="PTHR23168:SF0">
    <property type="entry name" value="MITOTIC SPINDLE ASSEMBLY CHECKPOINT PROTEIN MAD1"/>
    <property type="match status" value="1"/>
</dbReference>
<dbReference type="InterPro" id="IPR008672">
    <property type="entry name" value="Mad1"/>
</dbReference>
<evidence type="ECO:0000256" key="2">
    <source>
        <dbReference type="ARBA" id="ARBA00008029"/>
    </source>
</evidence>
<evidence type="ECO:0000256" key="7">
    <source>
        <dbReference type="ARBA" id="ARBA00023306"/>
    </source>
</evidence>
<keyword evidence="5" id="KW-0498">Mitosis</keyword>
<comment type="similarity">
    <text evidence="2">Belongs to the MAD1 family.</text>
</comment>
<protein>
    <recommendedName>
        <fullName evidence="3">Spindle assembly checkpoint component MAD1</fullName>
    </recommendedName>
</protein>
<evidence type="ECO:0000256" key="3">
    <source>
        <dbReference type="ARBA" id="ARBA00022019"/>
    </source>
</evidence>
<keyword evidence="8" id="KW-0175">Coiled coil</keyword>
<keyword evidence="7" id="KW-0131">Cell cycle</keyword>
<feature type="non-terminal residue" evidence="9">
    <location>
        <position position="138"/>
    </location>
</feature>
<dbReference type="GO" id="GO:0000776">
    <property type="term" value="C:kinetochore"/>
    <property type="evidence" value="ECO:0007669"/>
    <property type="project" value="TreeGrafter"/>
</dbReference>
<evidence type="ECO:0000256" key="5">
    <source>
        <dbReference type="ARBA" id="ARBA00022776"/>
    </source>
</evidence>
<name>A0A433CZL5_9FUNG</name>
<dbReference type="PANTHER" id="PTHR23168">
    <property type="entry name" value="MITOTIC SPINDLE ASSEMBLY CHECKPOINT PROTEIN MAD1 MITOTIC ARREST DEFICIENT-LIKE PROTEIN 1"/>
    <property type="match status" value="1"/>
</dbReference>
<dbReference type="GO" id="GO:0051315">
    <property type="term" value="P:attachment of mitotic spindle microtubules to kinetochore"/>
    <property type="evidence" value="ECO:0007669"/>
    <property type="project" value="TreeGrafter"/>
</dbReference>
<dbReference type="EMBL" id="RBNI01009797">
    <property type="protein sequence ID" value="RUP44018.1"/>
    <property type="molecule type" value="Genomic_DNA"/>
</dbReference>
<dbReference type="GO" id="GO:0051301">
    <property type="term" value="P:cell division"/>
    <property type="evidence" value="ECO:0007669"/>
    <property type="project" value="UniProtKB-KW"/>
</dbReference>
<dbReference type="Pfam" id="PF05557">
    <property type="entry name" value="MAD"/>
    <property type="match status" value="1"/>
</dbReference>
<dbReference type="GO" id="GO:0005635">
    <property type="term" value="C:nuclear envelope"/>
    <property type="evidence" value="ECO:0007669"/>
    <property type="project" value="TreeGrafter"/>
</dbReference>
<dbReference type="OrthoDB" id="331602at2759"/>
<keyword evidence="4" id="KW-0132">Cell division</keyword>
<dbReference type="AlphaFoldDB" id="A0A433CZL5"/>
<comment type="subcellular location">
    <subcellularLocation>
        <location evidence="1">Nucleus</location>
    </subcellularLocation>
</comment>
<feature type="coiled-coil region" evidence="8">
    <location>
        <begin position="26"/>
        <end position="135"/>
    </location>
</feature>
<evidence type="ECO:0000313" key="9">
    <source>
        <dbReference type="EMBL" id="RUP44018.1"/>
    </source>
</evidence>
<reference evidence="9 10" key="1">
    <citation type="journal article" date="2018" name="New Phytol.">
        <title>Phylogenomics of Endogonaceae and evolution of mycorrhizas within Mucoromycota.</title>
        <authorList>
            <person name="Chang Y."/>
            <person name="Desiro A."/>
            <person name="Na H."/>
            <person name="Sandor L."/>
            <person name="Lipzen A."/>
            <person name="Clum A."/>
            <person name="Barry K."/>
            <person name="Grigoriev I.V."/>
            <person name="Martin F.M."/>
            <person name="Stajich J.E."/>
            <person name="Smith M.E."/>
            <person name="Bonito G."/>
            <person name="Spatafora J.W."/>
        </authorList>
    </citation>
    <scope>NUCLEOTIDE SEQUENCE [LARGE SCALE GENOMIC DNA]</scope>
    <source>
        <strain evidence="9 10">GMNB39</strain>
    </source>
</reference>
<gene>
    <name evidence="9" type="ORF">BC936DRAFT_150053</name>
</gene>
<organism evidence="9 10">
    <name type="scientific">Jimgerdemannia flammicorona</name>
    <dbReference type="NCBI Taxonomy" id="994334"/>
    <lineage>
        <taxon>Eukaryota</taxon>
        <taxon>Fungi</taxon>
        <taxon>Fungi incertae sedis</taxon>
        <taxon>Mucoromycota</taxon>
        <taxon>Mucoromycotina</taxon>
        <taxon>Endogonomycetes</taxon>
        <taxon>Endogonales</taxon>
        <taxon>Endogonaceae</taxon>
        <taxon>Jimgerdemannia</taxon>
    </lineage>
</organism>
<evidence type="ECO:0000256" key="1">
    <source>
        <dbReference type="ARBA" id="ARBA00004123"/>
    </source>
</evidence>
<accession>A0A433CZL5</accession>
<keyword evidence="6" id="KW-0539">Nucleus</keyword>
<evidence type="ECO:0000256" key="6">
    <source>
        <dbReference type="ARBA" id="ARBA00023242"/>
    </source>
</evidence>
<dbReference type="Proteomes" id="UP000268093">
    <property type="component" value="Unassembled WGS sequence"/>
</dbReference>
<keyword evidence="10" id="KW-1185">Reference proteome</keyword>
<evidence type="ECO:0000313" key="10">
    <source>
        <dbReference type="Proteomes" id="UP000268093"/>
    </source>
</evidence>
<comment type="caution">
    <text evidence="9">The sequence shown here is derived from an EMBL/GenBank/DDBJ whole genome shotgun (WGS) entry which is preliminary data.</text>
</comment>
<dbReference type="GO" id="GO:0007094">
    <property type="term" value="P:mitotic spindle assembly checkpoint signaling"/>
    <property type="evidence" value="ECO:0007669"/>
    <property type="project" value="InterPro"/>
</dbReference>
<evidence type="ECO:0000256" key="8">
    <source>
        <dbReference type="SAM" id="Coils"/>
    </source>
</evidence>
<dbReference type="GO" id="GO:0072686">
    <property type="term" value="C:mitotic spindle"/>
    <property type="evidence" value="ECO:0007669"/>
    <property type="project" value="TreeGrafter"/>
</dbReference>